<dbReference type="SUPFAM" id="SSF53098">
    <property type="entry name" value="Ribonuclease H-like"/>
    <property type="match status" value="1"/>
</dbReference>
<dbReference type="PANTHER" id="PTHR37162">
    <property type="entry name" value="HAT FAMILY DIMERISATION DOMAINCONTAINING PROTEIN-RELATED"/>
    <property type="match status" value="1"/>
</dbReference>
<dbReference type="InterPro" id="IPR012337">
    <property type="entry name" value="RNaseH-like_sf"/>
</dbReference>
<protein>
    <submittedName>
        <fullName evidence="1">SCAN domain-containing protein 3</fullName>
    </submittedName>
</protein>
<keyword evidence="2" id="KW-1185">Reference proteome</keyword>
<sequence length="391" mass="43977">MDHVSMLFEGNLDSKLIGCNNLRIKQKEICRIITQDLGPCFHGELVTVLKTRPFSLMLDESSAVAITKLLALSVQFYDGKNIVTTFYALCLVAEQNAESLFNTITTKLIADGIELKNVVGFATDGAIVMTGAHNSVASRFIAANPDIFVSKCICHVLHLCANKGIEELPCQLEDLARDIFTYFCSSKELDKLCEQWDDLTDYFQLLVPEEKLASMERVVKELKNLYYLYYTGLSYWLGKITEANVVLQGNTDLLKSTTNLFYLLHALISAVSPGTPKTADLWQQDVSQMTLTMPQSLYLGIEYMRKEKACLQQGKVIISELNMLKKRFFNMILTTVKTLQTKAANQHLTANELQLLDSSLTNSLERPVSCFALLERFPTICQGKEQQTDDQ</sequence>
<proteinExistence type="predicted"/>
<dbReference type="Proteomes" id="UP000289886">
    <property type="component" value="Unassembled WGS sequence"/>
</dbReference>
<gene>
    <name evidence="1" type="ORF">EOD39_9443</name>
</gene>
<accession>A0A444U0U2</accession>
<dbReference type="AlphaFoldDB" id="A0A444U0U2"/>
<dbReference type="EMBL" id="SCEB01215586">
    <property type="protein sequence ID" value="RXM28729.1"/>
    <property type="molecule type" value="Genomic_DNA"/>
</dbReference>
<organism evidence="1 2">
    <name type="scientific">Acipenser ruthenus</name>
    <name type="common">Sterlet sturgeon</name>
    <dbReference type="NCBI Taxonomy" id="7906"/>
    <lineage>
        <taxon>Eukaryota</taxon>
        <taxon>Metazoa</taxon>
        <taxon>Chordata</taxon>
        <taxon>Craniata</taxon>
        <taxon>Vertebrata</taxon>
        <taxon>Euteleostomi</taxon>
        <taxon>Actinopterygii</taxon>
        <taxon>Chondrostei</taxon>
        <taxon>Acipenseriformes</taxon>
        <taxon>Acipenseridae</taxon>
        <taxon>Acipenser</taxon>
    </lineage>
</organism>
<evidence type="ECO:0000313" key="1">
    <source>
        <dbReference type="EMBL" id="RXM28729.1"/>
    </source>
</evidence>
<comment type="caution">
    <text evidence="1">The sequence shown here is derived from an EMBL/GenBank/DDBJ whole genome shotgun (WGS) entry which is preliminary data.</text>
</comment>
<name>A0A444U0U2_ACIRT</name>
<evidence type="ECO:0000313" key="2">
    <source>
        <dbReference type="Proteomes" id="UP000289886"/>
    </source>
</evidence>
<dbReference type="PANTHER" id="PTHR37162:SF1">
    <property type="entry name" value="BED-TYPE DOMAIN-CONTAINING PROTEIN"/>
    <property type="match status" value="1"/>
</dbReference>
<reference evidence="1 2" key="1">
    <citation type="submission" date="2019-01" db="EMBL/GenBank/DDBJ databases">
        <title>Draft Genome and Complete Hox-Cluster Characterization of the Sterlet Sturgeon (Acipenser ruthenus).</title>
        <authorList>
            <person name="Wei Q."/>
        </authorList>
    </citation>
    <scope>NUCLEOTIDE SEQUENCE [LARGE SCALE GENOMIC DNA]</scope>
    <source>
        <strain evidence="1">WHYD16114868_AA</strain>
        <tissue evidence="1">Blood</tissue>
    </source>
</reference>